<name>A0A923PL36_9BACT</name>
<keyword evidence="3" id="KW-1185">Reference proteome</keyword>
<gene>
    <name evidence="2" type="ORF">H9S92_14365</name>
</gene>
<evidence type="ECO:0000313" key="3">
    <source>
        <dbReference type="Proteomes" id="UP000650081"/>
    </source>
</evidence>
<dbReference type="PANTHER" id="PTHR42850:SF4">
    <property type="entry name" value="ZINC-DEPENDENT ENDOPOLYPHOSPHATASE"/>
    <property type="match status" value="1"/>
</dbReference>
<accession>A0A923PL36</accession>
<dbReference type="GO" id="GO:0005737">
    <property type="term" value="C:cytoplasm"/>
    <property type="evidence" value="ECO:0007669"/>
    <property type="project" value="TreeGrafter"/>
</dbReference>
<organism evidence="2 3">
    <name type="scientific">Neolewinella lacunae</name>
    <dbReference type="NCBI Taxonomy" id="1517758"/>
    <lineage>
        <taxon>Bacteria</taxon>
        <taxon>Pseudomonadati</taxon>
        <taxon>Bacteroidota</taxon>
        <taxon>Saprospiria</taxon>
        <taxon>Saprospirales</taxon>
        <taxon>Lewinellaceae</taxon>
        <taxon>Neolewinella</taxon>
    </lineage>
</organism>
<feature type="domain" description="Calcineurin-like phosphoesterase" evidence="1">
    <location>
        <begin position="3"/>
        <end position="165"/>
    </location>
</feature>
<dbReference type="AlphaFoldDB" id="A0A923PL36"/>
<dbReference type="SUPFAM" id="SSF56300">
    <property type="entry name" value="Metallo-dependent phosphatases"/>
    <property type="match status" value="1"/>
</dbReference>
<dbReference type="InterPro" id="IPR029052">
    <property type="entry name" value="Metallo-depent_PP-like"/>
</dbReference>
<dbReference type="PANTHER" id="PTHR42850">
    <property type="entry name" value="METALLOPHOSPHOESTERASE"/>
    <property type="match status" value="1"/>
</dbReference>
<dbReference type="InterPro" id="IPR004843">
    <property type="entry name" value="Calcineurin-like_PHP"/>
</dbReference>
<dbReference type="GO" id="GO:0016791">
    <property type="term" value="F:phosphatase activity"/>
    <property type="evidence" value="ECO:0007669"/>
    <property type="project" value="TreeGrafter"/>
</dbReference>
<dbReference type="Pfam" id="PF00149">
    <property type="entry name" value="Metallophos"/>
    <property type="match status" value="1"/>
</dbReference>
<evidence type="ECO:0000313" key="2">
    <source>
        <dbReference type="EMBL" id="MBC6995354.1"/>
    </source>
</evidence>
<protein>
    <submittedName>
        <fullName evidence="2">Serine/threonine protein phosphatase</fullName>
    </submittedName>
</protein>
<evidence type="ECO:0000259" key="1">
    <source>
        <dbReference type="Pfam" id="PF00149"/>
    </source>
</evidence>
<dbReference type="GO" id="GO:0008803">
    <property type="term" value="F:bis(5'-nucleosyl)-tetraphosphatase (symmetrical) activity"/>
    <property type="evidence" value="ECO:0007669"/>
    <property type="project" value="TreeGrafter"/>
</dbReference>
<dbReference type="GO" id="GO:0110154">
    <property type="term" value="P:RNA decapping"/>
    <property type="evidence" value="ECO:0007669"/>
    <property type="project" value="TreeGrafter"/>
</dbReference>
<dbReference type="Proteomes" id="UP000650081">
    <property type="component" value="Unassembled WGS sequence"/>
</dbReference>
<reference evidence="2" key="1">
    <citation type="submission" date="2020-08" db="EMBL/GenBank/DDBJ databases">
        <title>Lewinella bacteria from marine environments.</title>
        <authorList>
            <person name="Zhong Y."/>
        </authorList>
    </citation>
    <scope>NUCLEOTIDE SEQUENCE</scope>
    <source>
        <strain evidence="2">KCTC 42187</strain>
    </source>
</reference>
<proteinExistence type="predicted"/>
<comment type="caution">
    <text evidence="2">The sequence shown here is derived from an EMBL/GenBank/DDBJ whole genome shotgun (WGS) entry which is preliminary data.</text>
</comment>
<dbReference type="Gene3D" id="3.60.21.10">
    <property type="match status" value="1"/>
</dbReference>
<dbReference type="InterPro" id="IPR050126">
    <property type="entry name" value="Ap4A_hydrolase"/>
</dbReference>
<dbReference type="EMBL" id="JACSIT010000135">
    <property type="protein sequence ID" value="MBC6995354.1"/>
    <property type="molecule type" value="Genomic_DNA"/>
</dbReference>
<dbReference type="RefSeq" id="WP_187467389.1">
    <property type="nucleotide sequence ID" value="NZ_JACSIT010000135.1"/>
</dbReference>
<dbReference type="CDD" id="cd00144">
    <property type="entry name" value="MPP_PPP_family"/>
    <property type="match status" value="1"/>
</dbReference>
<sequence>MPRYALTDLHGCPKTFLTMLAKIGLTREDDLFLLGDYVDRGPDSEGMLTAIWDLENQGYRVTSLMGNHEAMWLNDLYLEMARGNSLGPIRSQALEWMYRLPRYAETPGYLLVHAGLNFRHPNPLHDQESMIWIRNWYESLDKDWLGDRVLVHGHTPEPLQSVQYGIEHIQRDQRVCIDSGCAFTLPGMGYLTALNLDTQEGIYLKRVD</sequence>